<reference evidence="4 5" key="1">
    <citation type="submission" date="2021-07" db="EMBL/GenBank/DDBJ databases">
        <title>Paraburkholderia edwinii protects Aspergillus sp. from phenazines by acting as a toxin sponge.</title>
        <authorList>
            <person name="Dahlstrom K.M."/>
            <person name="Newman D.K."/>
        </authorList>
    </citation>
    <scope>NUCLEOTIDE SEQUENCE [LARGE SCALE GENOMIC DNA]</scope>
    <source>
        <strain evidence="4 5">Pe01</strain>
    </source>
</reference>
<evidence type="ECO:0000256" key="3">
    <source>
        <dbReference type="RuleBase" id="RU000363"/>
    </source>
</evidence>
<gene>
    <name evidence="4" type="ORF">KZJ38_31475</name>
</gene>
<proteinExistence type="inferred from homology"/>
<dbReference type="InterPro" id="IPR020904">
    <property type="entry name" value="Sc_DH/Rdtase_CS"/>
</dbReference>
<sequence>MKIQGSRVLITGANRGLGKAFAEAFLKAGAAKVYAGARDIGTMSGAVTRTMSSAMSGATSGAMHDRRVTPVRLDVTSPADIDAALAQCADIDILVNNAGRMRMQPLLEPGTAELARAEMEVNYFGTLSMSRAFAPVLVKNGGGCIVNMLSVASWYTYAFNPAYCASKAAALAVTDGLRTELAPHGTQVVGVFAGFIDTDMAAKVTDAKVTPQEVALRTLVGIEAGCDEVFGDDISRTFRETLNRDAASVRAEMARLYRESLRQ</sequence>
<dbReference type="InterPro" id="IPR036291">
    <property type="entry name" value="NAD(P)-bd_dom_sf"/>
</dbReference>
<dbReference type="PROSITE" id="PS00061">
    <property type="entry name" value="ADH_SHORT"/>
    <property type="match status" value="1"/>
</dbReference>
<dbReference type="SUPFAM" id="SSF51735">
    <property type="entry name" value="NAD(P)-binding Rossmann-fold domains"/>
    <property type="match status" value="1"/>
</dbReference>
<dbReference type="Pfam" id="PF00106">
    <property type="entry name" value="adh_short"/>
    <property type="match status" value="1"/>
</dbReference>
<evidence type="ECO:0000313" key="5">
    <source>
        <dbReference type="Proteomes" id="UP000826462"/>
    </source>
</evidence>
<organism evidence="4 5">
    <name type="scientific">Paraburkholderia edwinii</name>
    <dbReference type="NCBI Taxonomy" id="2861782"/>
    <lineage>
        <taxon>Bacteria</taxon>
        <taxon>Pseudomonadati</taxon>
        <taxon>Pseudomonadota</taxon>
        <taxon>Betaproteobacteria</taxon>
        <taxon>Burkholderiales</taxon>
        <taxon>Burkholderiaceae</taxon>
        <taxon>Paraburkholderia</taxon>
    </lineage>
</organism>
<dbReference type="PRINTS" id="PR00081">
    <property type="entry name" value="GDHRDH"/>
</dbReference>
<dbReference type="RefSeq" id="WP_219800962.1">
    <property type="nucleotide sequence ID" value="NZ_CP080096.1"/>
</dbReference>
<accession>A0ABX8UR88</accession>
<comment type="similarity">
    <text evidence="1 3">Belongs to the short-chain dehydrogenases/reductases (SDR) family.</text>
</comment>
<evidence type="ECO:0000256" key="2">
    <source>
        <dbReference type="ARBA" id="ARBA00023002"/>
    </source>
</evidence>
<evidence type="ECO:0000256" key="1">
    <source>
        <dbReference type="ARBA" id="ARBA00006484"/>
    </source>
</evidence>
<protein>
    <submittedName>
        <fullName evidence="4">SDR family oxidoreductase</fullName>
    </submittedName>
</protein>
<dbReference type="EMBL" id="CP080096">
    <property type="protein sequence ID" value="QYD71533.1"/>
    <property type="molecule type" value="Genomic_DNA"/>
</dbReference>
<dbReference type="NCBIfam" id="NF006118">
    <property type="entry name" value="PRK08264.1-4"/>
    <property type="match status" value="1"/>
</dbReference>
<name>A0ABX8UR88_9BURK</name>
<keyword evidence="5" id="KW-1185">Reference proteome</keyword>
<dbReference type="InterPro" id="IPR002347">
    <property type="entry name" value="SDR_fam"/>
</dbReference>
<dbReference type="PRINTS" id="PR00080">
    <property type="entry name" value="SDRFAMILY"/>
</dbReference>
<dbReference type="PANTHER" id="PTHR44169">
    <property type="entry name" value="NADPH-DEPENDENT 1-ACYLDIHYDROXYACETONE PHOSPHATE REDUCTASE"/>
    <property type="match status" value="1"/>
</dbReference>
<keyword evidence="2" id="KW-0560">Oxidoreductase</keyword>
<evidence type="ECO:0000313" key="4">
    <source>
        <dbReference type="EMBL" id="QYD71533.1"/>
    </source>
</evidence>
<dbReference type="Proteomes" id="UP000826462">
    <property type="component" value="Chromosome 2"/>
</dbReference>
<dbReference type="Gene3D" id="3.40.50.720">
    <property type="entry name" value="NAD(P)-binding Rossmann-like Domain"/>
    <property type="match status" value="1"/>
</dbReference>
<dbReference type="PANTHER" id="PTHR44169:SF6">
    <property type="entry name" value="NADPH-DEPENDENT 1-ACYLDIHYDROXYACETONE PHOSPHATE REDUCTASE"/>
    <property type="match status" value="1"/>
</dbReference>